<feature type="compositionally biased region" description="Pro residues" evidence="1">
    <location>
        <begin position="113"/>
        <end position="123"/>
    </location>
</feature>
<feature type="compositionally biased region" description="Basic and acidic residues" evidence="1">
    <location>
        <begin position="11"/>
        <end position="24"/>
    </location>
</feature>
<dbReference type="Proteomes" id="UP001293254">
    <property type="component" value="Unassembled WGS sequence"/>
</dbReference>
<feature type="region of interest" description="Disordered" evidence="1">
    <location>
        <begin position="70"/>
        <end position="99"/>
    </location>
</feature>
<protein>
    <submittedName>
        <fullName evidence="2">Uncharacterized protein</fullName>
    </submittedName>
</protein>
<evidence type="ECO:0000313" key="3">
    <source>
        <dbReference type="Proteomes" id="UP001293254"/>
    </source>
</evidence>
<organism evidence="2 3">
    <name type="scientific">Sesamum alatum</name>
    <dbReference type="NCBI Taxonomy" id="300844"/>
    <lineage>
        <taxon>Eukaryota</taxon>
        <taxon>Viridiplantae</taxon>
        <taxon>Streptophyta</taxon>
        <taxon>Embryophyta</taxon>
        <taxon>Tracheophyta</taxon>
        <taxon>Spermatophyta</taxon>
        <taxon>Magnoliopsida</taxon>
        <taxon>eudicotyledons</taxon>
        <taxon>Gunneridae</taxon>
        <taxon>Pentapetalae</taxon>
        <taxon>asterids</taxon>
        <taxon>lamiids</taxon>
        <taxon>Lamiales</taxon>
        <taxon>Pedaliaceae</taxon>
        <taxon>Sesamum</taxon>
    </lineage>
</organism>
<evidence type="ECO:0000313" key="2">
    <source>
        <dbReference type="EMBL" id="KAK4441799.1"/>
    </source>
</evidence>
<dbReference type="AlphaFoldDB" id="A0AAE2D1J2"/>
<feature type="region of interest" description="Disordered" evidence="1">
    <location>
        <begin position="1"/>
        <end position="24"/>
    </location>
</feature>
<reference evidence="2" key="1">
    <citation type="submission" date="2020-06" db="EMBL/GenBank/DDBJ databases">
        <authorList>
            <person name="Li T."/>
            <person name="Hu X."/>
            <person name="Zhang T."/>
            <person name="Song X."/>
            <person name="Zhang H."/>
            <person name="Dai N."/>
            <person name="Sheng W."/>
            <person name="Hou X."/>
            <person name="Wei L."/>
        </authorList>
    </citation>
    <scope>NUCLEOTIDE SEQUENCE</scope>
    <source>
        <strain evidence="2">3651</strain>
        <tissue evidence="2">Leaf</tissue>
    </source>
</reference>
<dbReference type="EMBL" id="JACGWO010000001">
    <property type="protein sequence ID" value="KAK4441799.1"/>
    <property type="molecule type" value="Genomic_DNA"/>
</dbReference>
<evidence type="ECO:0000256" key="1">
    <source>
        <dbReference type="SAM" id="MobiDB-lite"/>
    </source>
</evidence>
<name>A0AAE2D1J2_9LAMI</name>
<gene>
    <name evidence="2" type="ORF">Salat_0514800</name>
</gene>
<accession>A0AAE2D1J2</accession>
<comment type="caution">
    <text evidence="2">The sequence shown here is derived from an EMBL/GenBank/DDBJ whole genome shotgun (WGS) entry which is preliminary data.</text>
</comment>
<reference evidence="2" key="2">
    <citation type="journal article" date="2024" name="Plant">
        <title>Genomic evolution and insights into agronomic trait innovations of Sesamum species.</title>
        <authorList>
            <person name="Miao H."/>
            <person name="Wang L."/>
            <person name="Qu L."/>
            <person name="Liu H."/>
            <person name="Sun Y."/>
            <person name="Le M."/>
            <person name="Wang Q."/>
            <person name="Wei S."/>
            <person name="Zheng Y."/>
            <person name="Lin W."/>
            <person name="Duan Y."/>
            <person name="Cao H."/>
            <person name="Xiong S."/>
            <person name="Wang X."/>
            <person name="Wei L."/>
            <person name="Li C."/>
            <person name="Ma Q."/>
            <person name="Ju M."/>
            <person name="Zhao R."/>
            <person name="Li G."/>
            <person name="Mu C."/>
            <person name="Tian Q."/>
            <person name="Mei H."/>
            <person name="Zhang T."/>
            <person name="Gao T."/>
            <person name="Zhang H."/>
        </authorList>
    </citation>
    <scope>NUCLEOTIDE SEQUENCE</scope>
    <source>
        <strain evidence="2">3651</strain>
    </source>
</reference>
<sequence length="151" mass="16296">MGIQKNVIEGDAIRDGEGNREDGVLENDKISVKLDNDEFNDIGEFDDNDDVDLENIKTIVDNDAGNGFEVCGDASSESENASDEDKVGSGDDFVSKHEEGEVKTILPSSLFNSPPPSLSGPPRFPRCLTSPCRLIAFRYHLPTLPSPIAAA</sequence>
<keyword evidence="3" id="KW-1185">Reference proteome</keyword>
<feature type="compositionally biased region" description="Basic and acidic residues" evidence="1">
    <location>
        <begin position="83"/>
        <end position="99"/>
    </location>
</feature>
<proteinExistence type="predicted"/>
<feature type="region of interest" description="Disordered" evidence="1">
    <location>
        <begin position="104"/>
        <end position="123"/>
    </location>
</feature>